<gene>
    <name evidence="1" type="ORF">M8818_002132</name>
</gene>
<comment type="caution">
    <text evidence="1">The sequence shown here is derived from an EMBL/GenBank/DDBJ whole genome shotgun (WGS) entry which is preliminary data.</text>
</comment>
<protein>
    <submittedName>
        <fullName evidence="1">Uncharacterized protein</fullName>
    </submittedName>
</protein>
<keyword evidence="2" id="KW-1185">Reference proteome</keyword>
<sequence length="289" mass="31617">MAVRPSHDRAVGSFEDRDRPEPEIPPLSSPGIRGQFSRCLSLLNQRPITLLLNPRQRRLLLPIPQPIQLLKAHNQRPPPIRINPILVSLEPQPIQHVCPQHADLDRKREALELARQIRHHLVRPHHLRFHLDLALLDPRRGHERRGTGMQPRDAEFVLDEAVAERGFEGGRVGRAGRARERVDRPDHVVRGQVQHALPGSEQVDSGLGAGGEAEHAAVAEPEGRGHGADVGRAVGVGCGDEDDGGAPVEDGGEDDGMRGCWGWAAVDVSRSVKPDCGHNPPVNLGYVPA</sequence>
<dbReference type="EMBL" id="JAMKPW020000009">
    <property type="protein sequence ID" value="KAK8215122.1"/>
    <property type="molecule type" value="Genomic_DNA"/>
</dbReference>
<evidence type="ECO:0000313" key="2">
    <source>
        <dbReference type="Proteomes" id="UP001320706"/>
    </source>
</evidence>
<accession>A0ACC3SIC5</accession>
<dbReference type="Proteomes" id="UP001320706">
    <property type="component" value="Unassembled WGS sequence"/>
</dbReference>
<evidence type="ECO:0000313" key="1">
    <source>
        <dbReference type="EMBL" id="KAK8215122.1"/>
    </source>
</evidence>
<name>A0ACC3SIC5_9PEZI</name>
<proteinExistence type="predicted"/>
<reference evidence="1" key="1">
    <citation type="submission" date="2024-02" db="EMBL/GenBank/DDBJ databases">
        <title>Metagenome Assembled Genome of Zalaria obscura JY119.</title>
        <authorList>
            <person name="Vighnesh L."/>
            <person name="Jagadeeshwari U."/>
            <person name="Venkata Ramana C."/>
            <person name="Sasikala C."/>
        </authorList>
    </citation>
    <scope>NUCLEOTIDE SEQUENCE</scope>
    <source>
        <strain evidence="1">JY119</strain>
    </source>
</reference>
<organism evidence="1 2">
    <name type="scientific">Zalaria obscura</name>
    <dbReference type="NCBI Taxonomy" id="2024903"/>
    <lineage>
        <taxon>Eukaryota</taxon>
        <taxon>Fungi</taxon>
        <taxon>Dikarya</taxon>
        <taxon>Ascomycota</taxon>
        <taxon>Pezizomycotina</taxon>
        <taxon>Dothideomycetes</taxon>
        <taxon>Dothideomycetidae</taxon>
        <taxon>Dothideales</taxon>
        <taxon>Zalariaceae</taxon>
        <taxon>Zalaria</taxon>
    </lineage>
</organism>